<evidence type="ECO:0000256" key="6">
    <source>
        <dbReference type="ARBA" id="ARBA00022692"/>
    </source>
</evidence>
<evidence type="ECO:0000256" key="7">
    <source>
        <dbReference type="ARBA" id="ARBA00022989"/>
    </source>
</evidence>
<dbReference type="AlphaFoldDB" id="A0A1D3TYF8"/>
<evidence type="ECO:0000256" key="5">
    <source>
        <dbReference type="ARBA" id="ARBA00022519"/>
    </source>
</evidence>
<dbReference type="STRING" id="1619234.SAMN05421730_104217"/>
<evidence type="ECO:0000256" key="8">
    <source>
        <dbReference type="ARBA" id="ARBA00023136"/>
    </source>
</evidence>
<sequence length="324" mass="33599">MSQAKNNIMIETLKNSYTPAIVGSILLLIFGRVLSKGFLSINNISSILMMTSILTMASIAQAAVIISGDSGLDMSIGAIMSMTALFGPMIVLQSEGASVAVMVIAVIVMGGMVGLINGIGVQFLKVVPLVMTLIMSSVVNGFSIFITKGQPAVSVNDALLGISKQLVGPVRILSAIVIILLVLLEVFFLRKSNYGRSLFLVGNNTNAANLCGINSKWVIIFAYVFAGAIAGLAGLMLVGYAGTAQMNMASSYTMLSVAAVVIGGTKLTGGKGTFIGGALGALVLILIATILQALNMVAGLRSLIQGVILIAILMVNSRAPKLRQ</sequence>
<dbReference type="PANTHER" id="PTHR32196:SF29">
    <property type="entry name" value="AUTOINDUCER 2 IMPORT SYSTEM PERMEASE PROTEIN LSRC"/>
    <property type="match status" value="1"/>
</dbReference>
<dbReference type="CDD" id="cd06579">
    <property type="entry name" value="TM_PBP1_transp_AraH_like"/>
    <property type="match status" value="1"/>
</dbReference>
<evidence type="ECO:0000256" key="9">
    <source>
        <dbReference type="ARBA" id="ARBA00025439"/>
    </source>
</evidence>
<reference evidence="12 13" key="1">
    <citation type="submission" date="2016-09" db="EMBL/GenBank/DDBJ databases">
        <authorList>
            <person name="Capua I."/>
            <person name="De Benedictis P."/>
            <person name="Joannis T."/>
            <person name="Lombin L.H."/>
            <person name="Cattoli G."/>
        </authorList>
    </citation>
    <scope>NUCLEOTIDE SEQUENCE [LARGE SCALE GENOMIC DNA]</scope>
    <source>
        <strain evidence="12 13">GluBS11</strain>
    </source>
</reference>
<keyword evidence="4" id="KW-1003">Cell membrane</keyword>
<evidence type="ECO:0000313" key="12">
    <source>
        <dbReference type="EMBL" id="SCP99472.1"/>
    </source>
</evidence>
<feature type="transmembrane region" description="Helical" evidence="11">
    <location>
        <begin position="126"/>
        <end position="146"/>
    </location>
</feature>
<evidence type="ECO:0000256" key="4">
    <source>
        <dbReference type="ARBA" id="ARBA00022475"/>
    </source>
</evidence>
<evidence type="ECO:0000256" key="10">
    <source>
        <dbReference type="ARBA" id="ARBA00039382"/>
    </source>
</evidence>
<keyword evidence="13" id="KW-1185">Reference proteome</keyword>
<feature type="transmembrane region" description="Helical" evidence="11">
    <location>
        <begin position="47"/>
        <end position="67"/>
    </location>
</feature>
<accession>A0A1D3TYF8</accession>
<dbReference type="RefSeq" id="WP_242875655.1">
    <property type="nucleotide sequence ID" value="NZ_FMKA01000042.1"/>
</dbReference>
<evidence type="ECO:0000313" key="13">
    <source>
        <dbReference type="Proteomes" id="UP000199315"/>
    </source>
</evidence>
<dbReference type="GO" id="GO:0022857">
    <property type="term" value="F:transmembrane transporter activity"/>
    <property type="evidence" value="ECO:0007669"/>
    <property type="project" value="InterPro"/>
</dbReference>
<feature type="transmembrane region" description="Helical" evidence="11">
    <location>
        <begin position="248"/>
        <end position="267"/>
    </location>
</feature>
<dbReference type="EMBL" id="FMKA01000042">
    <property type="protein sequence ID" value="SCP99472.1"/>
    <property type="molecule type" value="Genomic_DNA"/>
</dbReference>
<evidence type="ECO:0000256" key="3">
    <source>
        <dbReference type="ARBA" id="ARBA00022448"/>
    </source>
</evidence>
<protein>
    <recommendedName>
        <fullName evidence="10">Autoinducer 2 import system permease protein LsrC</fullName>
    </recommendedName>
</protein>
<feature type="transmembrane region" description="Helical" evidence="11">
    <location>
        <begin position="20"/>
        <end position="41"/>
    </location>
</feature>
<dbReference type="GO" id="GO:0005886">
    <property type="term" value="C:plasma membrane"/>
    <property type="evidence" value="ECO:0007669"/>
    <property type="project" value="UniProtKB-SubCell"/>
</dbReference>
<keyword evidence="5" id="KW-0997">Cell inner membrane</keyword>
<evidence type="ECO:0000256" key="2">
    <source>
        <dbReference type="ARBA" id="ARBA00011262"/>
    </source>
</evidence>
<feature type="transmembrane region" description="Helical" evidence="11">
    <location>
        <begin position="274"/>
        <end position="294"/>
    </location>
</feature>
<dbReference type="Pfam" id="PF02653">
    <property type="entry name" value="BPD_transp_2"/>
    <property type="match status" value="1"/>
</dbReference>
<evidence type="ECO:0000256" key="11">
    <source>
        <dbReference type="SAM" id="Phobius"/>
    </source>
</evidence>
<feature type="transmembrane region" description="Helical" evidence="11">
    <location>
        <begin position="166"/>
        <end position="189"/>
    </location>
</feature>
<organism evidence="12 13">
    <name type="scientific">Anaerobium acetethylicum</name>
    <dbReference type="NCBI Taxonomy" id="1619234"/>
    <lineage>
        <taxon>Bacteria</taxon>
        <taxon>Bacillati</taxon>
        <taxon>Bacillota</taxon>
        <taxon>Clostridia</taxon>
        <taxon>Lachnospirales</taxon>
        <taxon>Lachnospiraceae</taxon>
        <taxon>Anaerobium</taxon>
    </lineage>
</organism>
<dbReference type="PANTHER" id="PTHR32196">
    <property type="entry name" value="ABC TRANSPORTER PERMEASE PROTEIN YPHD-RELATED-RELATED"/>
    <property type="match status" value="1"/>
</dbReference>
<feature type="transmembrane region" description="Helical" evidence="11">
    <location>
        <begin position="74"/>
        <end position="91"/>
    </location>
</feature>
<comment type="subcellular location">
    <subcellularLocation>
        <location evidence="1">Cell membrane</location>
        <topology evidence="1">Multi-pass membrane protein</topology>
    </subcellularLocation>
</comment>
<feature type="transmembrane region" description="Helical" evidence="11">
    <location>
        <begin position="97"/>
        <end position="119"/>
    </location>
</feature>
<feature type="transmembrane region" description="Helical" evidence="11">
    <location>
        <begin position="217"/>
        <end position="242"/>
    </location>
</feature>
<keyword evidence="8 11" id="KW-0472">Membrane</keyword>
<keyword evidence="6 11" id="KW-0812">Transmembrane</keyword>
<dbReference type="Proteomes" id="UP000199315">
    <property type="component" value="Unassembled WGS sequence"/>
</dbReference>
<keyword evidence="3" id="KW-0813">Transport</keyword>
<proteinExistence type="predicted"/>
<name>A0A1D3TYF8_9FIRM</name>
<dbReference type="InterPro" id="IPR001851">
    <property type="entry name" value="ABC_transp_permease"/>
</dbReference>
<gene>
    <name evidence="12" type="ORF">SAMN05421730_104217</name>
</gene>
<evidence type="ECO:0000256" key="1">
    <source>
        <dbReference type="ARBA" id="ARBA00004651"/>
    </source>
</evidence>
<comment type="function">
    <text evidence="9">Part of the ABC transporter complex LsrABCD involved in autoinducer 2 (AI-2) import. Probably responsible for the translocation of the substrate across the membrane.</text>
</comment>
<keyword evidence="7 11" id="KW-1133">Transmembrane helix</keyword>
<feature type="transmembrane region" description="Helical" evidence="11">
    <location>
        <begin position="300"/>
        <end position="319"/>
    </location>
</feature>
<comment type="subunit">
    <text evidence="2">The complex is composed of two ATP-binding proteins (LsrA), two transmembrane proteins (LsrC and LsrD) and a solute-binding protein (LsrB).</text>
</comment>